<feature type="domain" description="Ubiquitin-like" evidence="8">
    <location>
        <begin position="8"/>
        <end position="69"/>
    </location>
</feature>
<organism evidence="9 10">
    <name type="scientific">Paralvinella palmiformis</name>
    <dbReference type="NCBI Taxonomy" id="53620"/>
    <lineage>
        <taxon>Eukaryota</taxon>
        <taxon>Metazoa</taxon>
        <taxon>Spiralia</taxon>
        <taxon>Lophotrochozoa</taxon>
        <taxon>Annelida</taxon>
        <taxon>Polychaeta</taxon>
        <taxon>Sedentaria</taxon>
        <taxon>Canalipalpata</taxon>
        <taxon>Terebellida</taxon>
        <taxon>Terebelliformia</taxon>
        <taxon>Alvinellidae</taxon>
        <taxon>Paralvinella</taxon>
    </lineage>
</organism>
<evidence type="ECO:0000256" key="2">
    <source>
        <dbReference type="ARBA" id="ARBA00022692"/>
    </source>
</evidence>
<keyword evidence="5" id="KW-0834">Unfolded protein response</keyword>
<dbReference type="SUPFAM" id="SSF54236">
    <property type="entry name" value="Ubiquitin-like"/>
    <property type="match status" value="1"/>
</dbReference>
<keyword evidence="10" id="KW-1185">Reference proteome</keyword>
<dbReference type="PANTHER" id="PTHR12943:SF27">
    <property type="entry name" value="HOMOCYSTEINE-INDUCED ENDOPLASMIC RETICULUM PROTEIN, ISOFORM A"/>
    <property type="match status" value="1"/>
</dbReference>
<reference evidence="9" key="1">
    <citation type="journal article" date="2023" name="Mol. Biol. Evol.">
        <title>Third-Generation Sequencing Reveals the Adaptive Role of the Epigenome in Three Deep-Sea Polychaetes.</title>
        <authorList>
            <person name="Perez M."/>
            <person name="Aroh O."/>
            <person name="Sun Y."/>
            <person name="Lan Y."/>
            <person name="Juniper S.K."/>
            <person name="Young C.R."/>
            <person name="Angers B."/>
            <person name="Qian P.Y."/>
        </authorList>
    </citation>
    <scope>NUCLEOTIDE SEQUENCE</scope>
    <source>
        <strain evidence="9">P08H-3</strain>
    </source>
</reference>
<accession>A0AAD9JCE6</accession>
<evidence type="ECO:0000256" key="1">
    <source>
        <dbReference type="ARBA" id="ARBA00004370"/>
    </source>
</evidence>
<evidence type="ECO:0000256" key="6">
    <source>
        <dbReference type="SAM" id="MobiDB-lite"/>
    </source>
</evidence>
<comment type="subcellular location">
    <subcellularLocation>
        <location evidence="1">Membrane</location>
    </subcellularLocation>
</comment>
<dbReference type="InterPro" id="IPR000626">
    <property type="entry name" value="Ubiquitin-like_dom"/>
</dbReference>
<gene>
    <name evidence="9" type="ORF">LSH36_418g02083</name>
</gene>
<feature type="compositionally biased region" description="Acidic residues" evidence="6">
    <location>
        <begin position="362"/>
        <end position="373"/>
    </location>
</feature>
<dbReference type="CDD" id="cd01790">
    <property type="entry name" value="Ubl_HERP"/>
    <property type="match status" value="1"/>
</dbReference>
<dbReference type="InterPro" id="IPR039751">
    <property type="entry name" value="HERPUD1/2"/>
</dbReference>
<evidence type="ECO:0000256" key="5">
    <source>
        <dbReference type="ARBA" id="ARBA00023230"/>
    </source>
</evidence>
<feature type="region of interest" description="Disordered" evidence="6">
    <location>
        <begin position="325"/>
        <end position="377"/>
    </location>
</feature>
<keyword evidence="3 7" id="KW-1133">Transmembrane helix</keyword>
<evidence type="ECO:0000256" key="7">
    <source>
        <dbReference type="SAM" id="Phobius"/>
    </source>
</evidence>
<feature type="compositionally biased region" description="Polar residues" evidence="6">
    <location>
        <begin position="93"/>
        <end position="107"/>
    </location>
</feature>
<evidence type="ECO:0000259" key="8">
    <source>
        <dbReference type="PROSITE" id="PS50053"/>
    </source>
</evidence>
<dbReference type="Proteomes" id="UP001208570">
    <property type="component" value="Unassembled WGS sequence"/>
</dbReference>
<evidence type="ECO:0000313" key="10">
    <source>
        <dbReference type="Proteomes" id="UP001208570"/>
    </source>
</evidence>
<dbReference type="InterPro" id="IPR029071">
    <property type="entry name" value="Ubiquitin-like_domsf"/>
</dbReference>
<dbReference type="PANTHER" id="PTHR12943">
    <property type="entry name" value="HOMOCYSTEINE-RESPONSIVE ENDOPLASMIC RETICULUM-RESIDENT UNIQUITIN-LIKE DOMAIN HERPUD PROTEIN FAMILY MEMBER"/>
    <property type="match status" value="1"/>
</dbReference>
<feature type="region of interest" description="Disordered" evidence="6">
    <location>
        <begin position="93"/>
        <end position="141"/>
    </location>
</feature>
<feature type="compositionally biased region" description="Low complexity" evidence="6">
    <location>
        <begin position="118"/>
        <end position="128"/>
    </location>
</feature>
<name>A0AAD9JCE6_9ANNE</name>
<evidence type="ECO:0000313" key="9">
    <source>
        <dbReference type="EMBL" id="KAK2150212.1"/>
    </source>
</evidence>
<dbReference type="EMBL" id="JAODUP010000418">
    <property type="protein sequence ID" value="KAK2150212.1"/>
    <property type="molecule type" value="Genomic_DNA"/>
</dbReference>
<dbReference type="SMART" id="SM00213">
    <property type="entry name" value="UBQ"/>
    <property type="match status" value="1"/>
</dbReference>
<evidence type="ECO:0000256" key="4">
    <source>
        <dbReference type="ARBA" id="ARBA00023136"/>
    </source>
</evidence>
<dbReference type="GO" id="GO:0016020">
    <property type="term" value="C:membrane"/>
    <property type="evidence" value="ECO:0007669"/>
    <property type="project" value="UniProtKB-SubCell"/>
</dbReference>
<dbReference type="Pfam" id="PF00240">
    <property type="entry name" value="ubiquitin"/>
    <property type="match status" value="1"/>
</dbReference>
<comment type="caution">
    <text evidence="9">The sequence shown here is derived from an EMBL/GenBank/DDBJ whole genome shotgun (WGS) entry which is preliminary data.</text>
</comment>
<evidence type="ECO:0000256" key="3">
    <source>
        <dbReference type="ARBA" id="ARBA00022989"/>
    </source>
</evidence>
<dbReference type="PROSITE" id="PS50053">
    <property type="entry name" value="UBIQUITIN_2"/>
    <property type="match status" value="1"/>
</dbReference>
<dbReference type="FunFam" id="3.10.20.90:FF:000046">
    <property type="entry name" value="Homocysteine-responsive endoplasmic reticulum-resident ubiquitin-like domain member 2 protein"/>
    <property type="match status" value="1"/>
</dbReference>
<feature type="transmembrane region" description="Helical" evidence="7">
    <location>
        <begin position="297"/>
        <end position="317"/>
    </location>
</feature>
<dbReference type="AlphaFoldDB" id="A0AAD9JCE6"/>
<keyword evidence="2 7" id="KW-0812">Transmembrane</keyword>
<sequence>MDLLEMPVTLVVKAPNQKIADLTVECGIDWTIRKLKAHLSTVYPSQPKEHQQKIIYSGKLLQDEMKLKDVLRKVDEERVHTVHLVCYTPEFMTTSTNMPDNSNTSESEGLRHRCTAASSLESSSSGSSVPEHNGTSSTQDTQSTQALFGASVPGVNPMDAGYQAAAQFGYMGQIGAMSGMMPGLAYSPEQLLWLQQIYTQQMAQYMQYYQQGAVPAASVPLLPDQQMTNRNTPAAQPPNQAPERNQPIVMNAAGEALMEEDDDDENANRDWLDWLYTLSRFGVLLGIVYFYSTFSRFLMVLGLFVFIYMYQAGWFVFRRDNRQQRQEEQQQQQQQQNRDNVQNEENAMREQTDESGTTDENGTTDDSETDDQQETPAPNIIRTVINFVLLFFTSLIPTQPPPVNAN</sequence>
<keyword evidence="4 7" id="KW-0472">Membrane</keyword>
<protein>
    <recommendedName>
        <fullName evidence="8">Ubiquitin-like domain-containing protein</fullName>
    </recommendedName>
</protein>
<dbReference type="GO" id="GO:0030968">
    <property type="term" value="P:endoplasmic reticulum unfolded protein response"/>
    <property type="evidence" value="ECO:0007669"/>
    <property type="project" value="TreeGrafter"/>
</dbReference>
<feature type="compositionally biased region" description="Low complexity" evidence="6">
    <location>
        <begin position="329"/>
        <end position="345"/>
    </location>
</feature>
<dbReference type="Gene3D" id="3.10.20.90">
    <property type="entry name" value="Phosphatidylinositol 3-kinase Catalytic Subunit, Chain A, domain 1"/>
    <property type="match status" value="1"/>
</dbReference>
<proteinExistence type="predicted"/>
<feature type="region of interest" description="Disordered" evidence="6">
    <location>
        <begin position="225"/>
        <end position="245"/>
    </location>
</feature>